<dbReference type="OrthoDB" id="9801609at2"/>
<protein>
    <submittedName>
        <fullName evidence="3">Glycosyltransferase involved in cell wall bisynthesis</fullName>
    </submittedName>
</protein>
<accession>A0A1H8G5W8</accession>
<organism evidence="3 4">
    <name type="scientific">Mucilaginibacter gossypiicola</name>
    <dbReference type="NCBI Taxonomy" id="551995"/>
    <lineage>
        <taxon>Bacteria</taxon>
        <taxon>Pseudomonadati</taxon>
        <taxon>Bacteroidota</taxon>
        <taxon>Sphingobacteriia</taxon>
        <taxon>Sphingobacteriales</taxon>
        <taxon>Sphingobacteriaceae</taxon>
        <taxon>Mucilaginibacter</taxon>
    </lineage>
</organism>
<keyword evidence="1 3" id="KW-0808">Transferase</keyword>
<dbReference type="SUPFAM" id="SSF53756">
    <property type="entry name" value="UDP-Glycosyltransferase/glycogen phosphorylase"/>
    <property type="match status" value="1"/>
</dbReference>
<dbReference type="Gene3D" id="3.40.50.2000">
    <property type="entry name" value="Glycogen Phosphorylase B"/>
    <property type="match status" value="2"/>
</dbReference>
<reference evidence="4" key="1">
    <citation type="submission" date="2016-10" db="EMBL/GenBank/DDBJ databases">
        <authorList>
            <person name="Varghese N."/>
            <person name="Submissions S."/>
        </authorList>
    </citation>
    <scope>NUCLEOTIDE SEQUENCE [LARGE SCALE GENOMIC DNA]</scope>
    <source>
        <strain evidence="4">Gh-48</strain>
    </source>
</reference>
<dbReference type="RefSeq" id="WP_091210380.1">
    <property type="nucleotide sequence ID" value="NZ_FOCL01000003.1"/>
</dbReference>
<dbReference type="STRING" id="551995.SAMN05192574_10312"/>
<dbReference type="InterPro" id="IPR028098">
    <property type="entry name" value="Glyco_trans_4-like_N"/>
</dbReference>
<evidence type="ECO:0000313" key="4">
    <source>
        <dbReference type="Proteomes" id="UP000198942"/>
    </source>
</evidence>
<evidence type="ECO:0000259" key="2">
    <source>
        <dbReference type="Pfam" id="PF13439"/>
    </source>
</evidence>
<gene>
    <name evidence="3" type="ORF">SAMN05192574_10312</name>
</gene>
<keyword evidence="4" id="KW-1185">Reference proteome</keyword>
<evidence type="ECO:0000313" key="3">
    <source>
        <dbReference type="EMBL" id="SEN39145.1"/>
    </source>
</evidence>
<sequence length="394" mass="44807">MRIVFFTHPPFLGSQSMPRFASMLAKGMQQRGHQVEVWTPEAYFYKLSAPNSLKKWLGYLDQYIMFPGQVRKRIKSYPSQTLFVFTDHALGPWVPLVTNRPHVIHCHDFLAQQSAFGKIKENQTGFTGRMYQKFIRKGYLKGKNFISVSNKTKQDLHELLTKKPQLSDVIYNGLNRDFKPLEINKARQIFGKAIDVDLSEGYILHIGGNQWYKNRIGVIEIYESWRKLSRSKLPLLLIGKEPTTALKEKQEQSAFAGEIYFLTEVSDEQTLLAYAGATLLLFPSLAEGFGWPIAEAMASGCPVVTTNQAPMTEVAGNAGFLIKKRDDQNGNISLWADDSALVVDRVVNLSSAEREMVIDSGIKNAKRFQTETMLNSVEEIYKYLTKSFDPRLEK</sequence>
<dbReference type="Pfam" id="PF13439">
    <property type="entry name" value="Glyco_transf_4"/>
    <property type="match status" value="1"/>
</dbReference>
<dbReference type="AlphaFoldDB" id="A0A1H8G5W8"/>
<proteinExistence type="predicted"/>
<dbReference type="Pfam" id="PF13692">
    <property type="entry name" value="Glyco_trans_1_4"/>
    <property type="match status" value="1"/>
</dbReference>
<dbReference type="EMBL" id="FOCL01000003">
    <property type="protein sequence ID" value="SEN39145.1"/>
    <property type="molecule type" value="Genomic_DNA"/>
</dbReference>
<dbReference type="Proteomes" id="UP000198942">
    <property type="component" value="Unassembled WGS sequence"/>
</dbReference>
<evidence type="ECO:0000256" key="1">
    <source>
        <dbReference type="ARBA" id="ARBA00022679"/>
    </source>
</evidence>
<dbReference type="GO" id="GO:0009103">
    <property type="term" value="P:lipopolysaccharide biosynthetic process"/>
    <property type="evidence" value="ECO:0007669"/>
    <property type="project" value="TreeGrafter"/>
</dbReference>
<dbReference type="PANTHER" id="PTHR46401">
    <property type="entry name" value="GLYCOSYLTRANSFERASE WBBK-RELATED"/>
    <property type="match status" value="1"/>
</dbReference>
<name>A0A1H8G5W8_9SPHI</name>
<feature type="domain" description="Glycosyltransferase subfamily 4-like N-terminal" evidence="2">
    <location>
        <begin position="19"/>
        <end position="177"/>
    </location>
</feature>
<dbReference type="PANTHER" id="PTHR46401:SF2">
    <property type="entry name" value="GLYCOSYLTRANSFERASE WBBK-RELATED"/>
    <property type="match status" value="1"/>
</dbReference>
<dbReference type="GO" id="GO:0016757">
    <property type="term" value="F:glycosyltransferase activity"/>
    <property type="evidence" value="ECO:0007669"/>
    <property type="project" value="UniProtKB-ARBA"/>
</dbReference>